<dbReference type="AlphaFoldDB" id="A0A4C1SH21"/>
<dbReference type="InterPro" id="IPR036397">
    <property type="entry name" value="RNaseH_sf"/>
</dbReference>
<dbReference type="GO" id="GO:0003676">
    <property type="term" value="F:nucleic acid binding"/>
    <property type="evidence" value="ECO:0007669"/>
    <property type="project" value="InterPro"/>
</dbReference>
<accession>A0A4C1SH21</accession>
<evidence type="ECO:0008006" key="3">
    <source>
        <dbReference type="Google" id="ProtNLM"/>
    </source>
</evidence>
<reference evidence="1 2" key="1">
    <citation type="journal article" date="2019" name="Commun. Biol.">
        <title>The bagworm genome reveals a unique fibroin gene that provides high tensile strength.</title>
        <authorList>
            <person name="Kono N."/>
            <person name="Nakamura H."/>
            <person name="Ohtoshi R."/>
            <person name="Tomita M."/>
            <person name="Numata K."/>
            <person name="Arakawa K."/>
        </authorList>
    </citation>
    <scope>NUCLEOTIDE SEQUENCE [LARGE SCALE GENOMIC DNA]</scope>
</reference>
<sequence length="101" mass="11705">MMLRFVDGNSNAVYDMATGDENWMCCYDPETKGQSARWVLPSEELSNEVKRGRRVRKKMMASHFRLTVHYATTVLVDKETVTADRHTNSYMPLVSEQVRET</sequence>
<dbReference type="EMBL" id="BGZK01003439">
    <property type="protein sequence ID" value="GBP01314.1"/>
    <property type="molecule type" value="Genomic_DNA"/>
</dbReference>
<dbReference type="OrthoDB" id="10017160at2759"/>
<evidence type="ECO:0000313" key="1">
    <source>
        <dbReference type="EMBL" id="GBP01314.1"/>
    </source>
</evidence>
<protein>
    <recommendedName>
        <fullName evidence="3">Mariner Mos1 transposase</fullName>
    </recommendedName>
</protein>
<comment type="caution">
    <text evidence="1">The sequence shown here is derived from an EMBL/GenBank/DDBJ whole genome shotgun (WGS) entry which is preliminary data.</text>
</comment>
<keyword evidence="2" id="KW-1185">Reference proteome</keyword>
<dbReference type="Gene3D" id="3.30.420.10">
    <property type="entry name" value="Ribonuclease H-like superfamily/Ribonuclease H"/>
    <property type="match status" value="1"/>
</dbReference>
<gene>
    <name evidence="1" type="ORF">EVAR_30822_1</name>
</gene>
<evidence type="ECO:0000313" key="2">
    <source>
        <dbReference type="Proteomes" id="UP000299102"/>
    </source>
</evidence>
<proteinExistence type="predicted"/>
<dbReference type="Proteomes" id="UP000299102">
    <property type="component" value="Unassembled WGS sequence"/>
</dbReference>
<name>A0A4C1SH21_EUMVA</name>
<organism evidence="1 2">
    <name type="scientific">Eumeta variegata</name>
    <name type="common">Bagworm moth</name>
    <name type="synonym">Eumeta japonica</name>
    <dbReference type="NCBI Taxonomy" id="151549"/>
    <lineage>
        <taxon>Eukaryota</taxon>
        <taxon>Metazoa</taxon>
        <taxon>Ecdysozoa</taxon>
        <taxon>Arthropoda</taxon>
        <taxon>Hexapoda</taxon>
        <taxon>Insecta</taxon>
        <taxon>Pterygota</taxon>
        <taxon>Neoptera</taxon>
        <taxon>Endopterygota</taxon>
        <taxon>Lepidoptera</taxon>
        <taxon>Glossata</taxon>
        <taxon>Ditrysia</taxon>
        <taxon>Tineoidea</taxon>
        <taxon>Psychidae</taxon>
        <taxon>Oiketicinae</taxon>
        <taxon>Eumeta</taxon>
    </lineage>
</organism>